<evidence type="ECO:0000256" key="4">
    <source>
        <dbReference type="SAM" id="MobiDB-lite"/>
    </source>
</evidence>
<dbReference type="Pfam" id="PF00076">
    <property type="entry name" value="RRM_1"/>
    <property type="match status" value="2"/>
</dbReference>
<protein>
    <recommendedName>
        <fullName evidence="5">RRM domain-containing protein</fullName>
    </recommendedName>
</protein>
<dbReference type="InterPro" id="IPR000504">
    <property type="entry name" value="RRM_dom"/>
</dbReference>
<dbReference type="SMART" id="SM00360">
    <property type="entry name" value="RRM"/>
    <property type="match status" value="2"/>
</dbReference>
<reference evidence="6" key="1">
    <citation type="submission" date="2023-07" db="EMBL/GenBank/DDBJ databases">
        <title>A chromosome-level genome assembly of Lolium multiflorum.</title>
        <authorList>
            <person name="Chen Y."/>
            <person name="Copetti D."/>
            <person name="Kolliker R."/>
            <person name="Studer B."/>
        </authorList>
    </citation>
    <scope>NUCLEOTIDE SEQUENCE</scope>
    <source>
        <strain evidence="6">02402/16</strain>
        <tissue evidence="6">Leaf</tissue>
    </source>
</reference>
<feature type="domain" description="RRM" evidence="5">
    <location>
        <begin position="2"/>
        <end position="74"/>
    </location>
</feature>
<dbReference type="InterPro" id="IPR035979">
    <property type="entry name" value="RBD_domain_sf"/>
</dbReference>
<keyword evidence="7" id="KW-1185">Reference proteome</keyword>
<evidence type="ECO:0000313" key="7">
    <source>
        <dbReference type="Proteomes" id="UP001231189"/>
    </source>
</evidence>
<evidence type="ECO:0000259" key="5">
    <source>
        <dbReference type="PROSITE" id="PS50102"/>
    </source>
</evidence>
<comment type="caution">
    <text evidence="6">The sequence shown here is derived from an EMBL/GenBank/DDBJ whole genome shotgun (WGS) entry which is preliminary data.</text>
</comment>
<dbReference type="Proteomes" id="UP001231189">
    <property type="component" value="Unassembled WGS sequence"/>
</dbReference>
<dbReference type="AlphaFoldDB" id="A0AAD8SKX8"/>
<feature type="compositionally biased region" description="Basic and acidic residues" evidence="4">
    <location>
        <begin position="226"/>
        <end position="248"/>
    </location>
</feature>
<feature type="domain" description="RRM" evidence="5">
    <location>
        <begin position="94"/>
        <end position="165"/>
    </location>
</feature>
<organism evidence="6 7">
    <name type="scientific">Lolium multiflorum</name>
    <name type="common">Italian ryegrass</name>
    <name type="synonym">Lolium perenne subsp. multiflorum</name>
    <dbReference type="NCBI Taxonomy" id="4521"/>
    <lineage>
        <taxon>Eukaryota</taxon>
        <taxon>Viridiplantae</taxon>
        <taxon>Streptophyta</taxon>
        <taxon>Embryophyta</taxon>
        <taxon>Tracheophyta</taxon>
        <taxon>Spermatophyta</taxon>
        <taxon>Magnoliopsida</taxon>
        <taxon>Liliopsida</taxon>
        <taxon>Poales</taxon>
        <taxon>Poaceae</taxon>
        <taxon>BOP clade</taxon>
        <taxon>Pooideae</taxon>
        <taxon>Poodae</taxon>
        <taxon>Poeae</taxon>
        <taxon>Poeae Chloroplast Group 2 (Poeae type)</taxon>
        <taxon>Loliodinae</taxon>
        <taxon>Loliinae</taxon>
        <taxon>Lolium</taxon>
    </lineage>
</organism>
<sequence>MRPVFCGNFDFDTRQSDLERLFSKYGPIRRIDIKSGYAFIYFEDERDAEDAIRRLDKADFGHGRRRLSVEWSRQEEPVPKNRDRPTGDAVKPTRTLFVINFDPLRTKIRDIEDHFEPYGKISNIRIRKNFAFVRYETLEEASAAVKKTDKSTILDRVVTVEYAFRDDDNERDDRYGDSKQGNERYGSPKRGNDRYGAPKRGDDRYGSPGRVRRRGSPYGRSPSPRYQRDYSPDYRPRNPGYDRRDGAPYRRSRSPVYARYDRGRSPGYGRY</sequence>
<proteinExistence type="predicted"/>
<feature type="region of interest" description="Disordered" evidence="4">
    <location>
        <begin position="168"/>
        <end position="271"/>
    </location>
</feature>
<dbReference type="GO" id="GO:0006397">
    <property type="term" value="P:mRNA processing"/>
    <property type="evidence" value="ECO:0007669"/>
    <property type="project" value="UniProtKB-KW"/>
</dbReference>
<dbReference type="PROSITE" id="PS50102">
    <property type="entry name" value="RRM"/>
    <property type="match status" value="2"/>
</dbReference>
<evidence type="ECO:0000256" key="3">
    <source>
        <dbReference type="PROSITE-ProRule" id="PRU00176"/>
    </source>
</evidence>
<dbReference type="Gene3D" id="3.30.70.330">
    <property type="match status" value="2"/>
</dbReference>
<dbReference type="InterPro" id="IPR012677">
    <property type="entry name" value="Nucleotide-bd_a/b_plait_sf"/>
</dbReference>
<dbReference type="GO" id="GO:0008380">
    <property type="term" value="P:RNA splicing"/>
    <property type="evidence" value="ECO:0007669"/>
    <property type="project" value="UniProtKB-KW"/>
</dbReference>
<feature type="compositionally biased region" description="Low complexity" evidence="4">
    <location>
        <begin position="216"/>
        <end position="225"/>
    </location>
</feature>
<keyword evidence="1" id="KW-0507">mRNA processing</keyword>
<dbReference type="InterPro" id="IPR050907">
    <property type="entry name" value="SRSF"/>
</dbReference>
<evidence type="ECO:0000313" key="6">
    <source>
        <dbReference type="EMBL" id="KAK1653654.1"/>
    </source>
</evidence>
<dbReference type="EMBL" id="JAUUTY010000004">
    <property type="protein sequence ID" value="KAK1653654.1"/>
    <property type="molecule type" value="Genomic_DNA"/>
</dbReference>
<dbReference type="GO" id="GO:0003723">
    <property type="term" value="F:RNA binding"/>
    <property type="evidence" value="ECO:0007669"/>
    <property type="project" value="UniProtKB-UniRule"/>
</dbReference>
<gene>
    <name evidence="6" type="ORF">QYE76_071459</name>
</gene>
<keyword evidence="3" id="KW-0694">RNA-binding</keyword>
<name>A0AAD8SKX8_LOLMU</name>
<feature type="compositionally biased region" description="Basic and acidic residues" evidence="4">
    <location>
        <begin position="168"/>
        <end position="182"/>
    </location>
</feature>
<keyword evidence="2" id="KW-0508">mRNA splicing</keyword>
<accession>A0AAD8SKX8</accession>
<dbReference type="PANTHER" id="PTHR23147">
    <property type="entry name" value="SERINE/ARGININE RICH SPLICING FACTOR"/>
    <property type="match status" value="1"/>
</dbReference>
<dbReference type="SUPFAM" id="SSF54928">
    <property type="entry name" value="RNA-binding domain, RBD"/>
    <property type="match status" value="1"/>
</dbReference>
<evidence type="ECO:0000256" key="2">
    <source>
        <dbReference type="ARBA" id="ARBA00023187"/>
    </source>
</evidence>
<evidence type="ECO:0000256" key="1">
    <source>
        <dbReference type="ARBA" id="ARBA00022664"/>
    </source>
</evidence>